<comment type="caution">
    <text evidence="1">The sequence shown here is derived from an EMBL/GenBank/DDBJ whole genome shotgun (WGS) entry which is preliminary data.</text>
</comment>
<gene>
    <name evidence="1" type="ORF">AAFF_G00273510</name>
</gene>
<proteinExistence type="predicted"/>
<keyword evidence="2" id="KW-1185">Reference proteome</keyword>
<dbReference type="Proteomes" id="UP001221898">
    <property type="component" value="Unassembled WGS sequence"/>
</dbReference>
<reference evidence="1" key="1">
    <citation type="journal article" date="2023" name="Science">
        <title>Genome structures resolve the early diversification of teleost fishes.</title>
        <authorList>
            <person name="Parey E."/>
            <person name="Louis A."/>
            <person name="Montfort J."/>
            <person name="Bouchez O."/>
            <person name="Roques C."/>
            <person name="Iampietro C."/>
            <person name="Lluch J."/>
            <person name="Castinel A."/>
            <person name="Donnadieu C."/>
            <person name="Desvignes T."/>
            <person name="Floi Bucao C."/>
            <person name="Jouanno E."/>
            <person name="Wen M."/>
            <person name="Mejri S."/>
            <person name="Dirks R."/>
            <person name="Jansen H."/>
            <person name="Henkel C."/>
            <person name="Chen W.J."/>
            <person name="Zahm M."/>
            <person name="Cabau C."/>
            <person name="Klopp C."/>
            <person name="Thompson A.W."/>
            <person name="Robinson-Rechavi M."/>
            <person name="Braasch I."/>
            <person name="Lecointre G."/>
            <person name="Bobe J."/>
            <person name="Postlethwait J.H."/>
            <person name="Berthelot C."/>
            <person name="Roest Crollius H."/>
            <person name="Guiguen Y."/>
        </authorList>
    </citation>
    <scope>NUCLEOTIDE SEQUENCE</scope>
    <source>
        <strain evidence="1">NC1722</strain>
    </source>
</reference>
<dbReference type="AlphaFoldDB" id="A0AAD7SRH4"/>
<evidence type="ECO:0000313" key="2">
    <source>
        <dbReference type="Proteomes" id="UP001221898"/>
    </source>
</evidence>
<organism evidence="1 2">
    <name type="scientific">Aldrovandia affinis</name>
    <dbReference type="NCBI Taxonomy" id="143900"/>
    <lineage>
        <taxon>Eukaryota</taxon>
        <taxon>Metazoa</taxon>
        <taxon>Chordata</taxon>
        <taxon>Craniata</taxon>
        <taxon>Vertebrata</taxon>
        <taxon>Euteleostomi</taxon>
        <taxon>Actinopterygii</taxon>
        <taxon>Neopterygii</taxon>
        <taxon>Teleostei</taxon>
        <taxon>Notacanthiformes</taxon>
        <taxon>Halosauridae</taxon>
        <taxon>Aldrovandia</taxon>
    </lineage>
</organism>
<evidence type="ECO:0000313" key="1">
    <source>
        <dbReference type="EMBL" id="KAJ8407494.1"/>
    </source>
</evidence>
<dbReference type="EMBL" id="JAINUG010000038">
    <property type="protein sequence ID" value="KAJ8407494.1"/>
    <property type="molecule type" value="Genomic_DNA"/>
</dbReference>
<accession>A0AAD7SRH4</accession>
<name>A0AAD7SRH4_9TELE</name>
<sequence>MKIIFMVVIEVQMFSLQLDEGLQIYGGLPLQGKKSQPFVLRNVFLLKGTDCRGTLRDRGPVRPLISYAGTWGCLPGEPEERDGAQRGCTIKGCFSPLGVSYAPPSQGG</sequence>
<protein>
    <submittedName>
        <fullName evidence="1">Uncharacterized protein</fullName>
    </submittedName>
</protein>